<dbReference type="Pfam" id="PF07995">
    <property type="entry name" value="GSDH"/>
    <property type="match status" value="1"/>
</dbReference>
<dbReference type="InterPro" id="IPR012938">
    <property type="entry name" value="Glc/Sorbosone_DH"/>
</dbReference>
<dbReference type="SUPFAM" id="SSF50952">
    <property type="entry name" value="Soluble quinoprotein glucose dehydrogenase"/>
    <property type="match status" value="1"/>
</dbReference>
<reference evidence="3 4" key="1">
    <citation type="submission" date="2024-03" db="EMBL/GenBank/DDBJ databases">
        <title>Draft genome sequence of Pseudonocardia tropica JCM 19149.</title>
        <authorList>
            <person name="Butdee W."/>
            <person name="Duangmal K."/>
        </authorList>
    </citation>
    <scope>NUCLEOTIDE SEQUENCE [LARGE SCALE GENOMIC DNA]</scope>
    <source>
        <strain evidence="3 4">JCM 19149</strain>
    </source>
</reference>
<dbReference type="InterPro" id="IPR011041">
    <property type="entry name" value="Quinoprot_gluc/sorb_DH_b-prop"/>
</dbReference>
<comment type="caution">
    <text evidence="3">The sequence shown here is derived from an EMBL/GenBank/DDBJ whole genome shotgun (WGS) entry which is preliminary data.</text>
</comment>
<evidence type="ECO:0000259" key="2">
    <source>
        <dbReference type="Pfam" id="PF07995"/>
    </source>
</evidence>
<dbReference type="EMBL" id="JBEDNP010000020">
    <property type="protein sequence ID" value="MEQ3541919.1"/>
    <property type="molecule type" value="Genomic_DNA"/>
</dbReference>
<keyword evidence="1" id="KW-0732">Signal</keyword>
<organism evidence="3 4">
    <name type="scientific">Pseudonocardia tropica</name>
    <dbReference type="NCBI Taxonomy" id="681289"/>
    <lineage>
        <taxon>Bacteria</taxon>
        <taxon>Bacillati</taxon>
        <taxon>Actinomycetota</taxon>
        <taxon>Actinomycetes</taxon>
        <taxon>Pseudonocardiales</taxon>
        <taxon>Pseudonocardiaceae</taxon>
        <taxon>Pseudonocardia</taxon>
    </lineage>
</organism>
<gene>
    <name evidence="3" type="ORF">WHI96_24200</name>
</gene>
<dbReference type="Gene3D" id="2.120.10.30">
    <property type="entry name" value="TolB, C-terminal domain"/>
    <property type="match status" value="1"/>
</dbReference>
<dbReference type="PANTHER" id="PTHR19328">
    <property type="entry name" value="HEDGEHOG-INTERACTING PROTEIN"/>
    <property type="match status" value="1"/>
</dbReference>
<evidence type="ECO:0000313" key="4">
    <source>
        <dbReference type="Proteomes" id="UP001464923"/>
    </source>
</evidence>
<accession>A0ABV1K290</accession>
<feature type="domain" description="Glucose/Sorbosone dehydrogenase" evidence="2">
    <location>
        <begin position="66"/>
        <end position="407"/>
    </location>
</feature>
<dbReference type="RefSeq" id="WP_345643405.1">
    <property type="nucleotide sequence ID" value="NZ_BAABLY010000016.1"/>
</dbReference>
<dbReference type="Proteomes" id="UP001464923">
    <property type="component" value="Unassembled WGS sequence"/>
</dbReference>
<proteinExistence type="predicted"/>
<dbReference type="InterPro" id="IPR011042">
    <property type="entry name" value="6-blade_b-propeller_TolB-like"/>
</dbReference>
<feature type="chain" id="PRO_5045728296" evidence="1">
    <location>
        <begin position="40"/>
        <end position="416"/>
    </location>
</feature>
<evidence type="ECO:0000313" key="3">
    <source>
        <dbReference type="EMBL" id="MEQ3541919.1"/>
    </source>
</evidence>
<name>A0ABV1K290_9PSEU</name>
<evidence type="ECO:0000256" key="1">
    <source>
        <dbReference type="SAM" id="SignalP"/>
    </source>
</evidence>
<dbReference type="PANTHER" id="PTHR19328:SF13">
    <property type="entry name" value="HIPL1 PROTEIN"/>
    <property type="match status" value="1"/>
</dbReference>
<sequence>MTGVTRDPHPARLRRAGTAAAAVALMVAAGCGAAAPAPAEPAPAPPTTDAPAAAGDLAPVVVAGGLSHVWSVGVLPDGRALVTERDGRLSLLASLDPGTAVTPVAADLGDVFARGEGGLMGLAVHADFATSNRFTTCQTHAEGGDPVDVRLVTWTLSPDGASATRVADPLVGGLPIASGGRHSGCRVAVDDTGALVVGTGDAAMPATPQDLTSLGGKTLRVDPATGGPAAGNPFADAADPAQRLVYTSGHRNVQGVAVEPGTGRVFTAEHGPTRDDEVNLLRPGGNYGWDPSQGGTVTTYDESVPMTDRDRFPDAVPAVWASGSPPEAPAGIAFLDGTAWGQRNGMLAVAALRGQKLLLMRVGPEGTDGAVSDVEIPAALDGDPGRLRGVYAVPGGPLLVTTSNGDDDRILRIDPS</sequence>
<feature type="signal peptide" evidence="1">
    <location>
        <begin position="1"/>
        <end position="39"/>
    </location>
</feature>
<dbReference type="PROSITE" id="PS51257">
    <property type="entry name" value="PROKAR_LIPOPROTEIN"/>
    <property type="match status" value="1"/>
</dbReference>
<keyword evidence="4" id="KW-1185">Reference proteome</keyword>
<protein>
    <submittedName>
        <fullName evidence="3">PQQ-dependent sugar dehydrogenase</fullName>
    </submittedName>
</protein>